<proteinExistence type="predicted"/>
<protein>
    <submittedName>
        <fullName evidence="2">Uncharacterized protein</fullName>
    </submittedName>
</protein>
<evidence type="ECO:0000313" key="2">
    <source>
        <dbReference type="WBParaSite" id="nRc.2.0.1.t36677-RA"/>
    </source>
</evidence>
<accession>A0A915KD89</accession>
<evidence type="ECO:0000313" key="1">
    <source>
        <dbReference type="Proteomes" id="UP000887565"/>
    </source>
</evidence>
<keyword evidence="1" id="KW-1185">Reference proteome</keyword>
<sequence length="82" mass="9195">MKAYFFSKTIKGGRAKGSSQSLLTCASNFWKFLQRSLASASRNHRWSSSVAVHNKGQEYNLCQMRHCKHVGEQSCLQCLAPA</sequence>
<name>A0A915KD89_ROMCU</name>
<dbReference type="WBParaSite" id="nRc.2.0.1.t36677-RA">
    <property type="protein sequence ID" value="nRc.2.0.1.t36677-RA"/>
    <property type="gene ID" value="nRc.2.0.1.g36677"/>
</dbReference>
<dbReference type="AlphaFoldDB" id="A0A915KD89"/>
<dbReference type="Proteomes" id="UP000887565">
    <property type="component" value="Unplaced"/>
</dbReference>
<organism evidence="1 2">
    <name type="scientific">Romanomermis culicivorax</name>
    <name type="common">Nematode worm</name>
    <dbReference type="NCBI Taxonomy" id="13658"/>
    <lineage>
        <taxon>Eukaryota</taxon>
        <taxon>Metazoa</taxon>
        <taxon>Ecdysozoa</taxon>
        <taxon>Nematoda</taxon>
        <taxon>Enoplea</taxon>
        <taxon>Dorylaimia</taxon>
        <taxon>Mermithida</taxon>
        <taxon>Mermithoidea</taxon>
        <taxon>Mermithidae</taxon>
        <taxon>Romanomermis</taxon>
    </lineage>
</organism>
<reference evidence="2" key="1">
    <citation type="submission" date="2022-11" db="UniProtKB">
        <authorList>
            <consortium name="WormBaseParasite"/>
        </authorList>
    </citation>
    <scope>IDENTIFICATION</scope>
</reference>